<feature type="compositionally biased region" description="Basic and acidic residues" evidence="1">
    <location>
        <begin position="913"/>
        <end position="959"/>
    </location>
</feature>
<feature type="region of interest" description="Disordered" evidence="1">
    <location>
        <begin position="594"/>
        <end position="678"/>
    </location>
</feature>
<feature type="compositionally biased region" description="Polar residues" evidence="1">
    <location>
        <begin position="765"/>
        <end position="775"/>
    </location>
</feature>
<feature type="compositionally biased region" description="Basic and acidic residues" evidence="1">
    <location>
        <begin position="646"/>
        <end position="660"/>
    </location>
</feature>
<evidence type="ECO:0000313" key="2">
    <source>
        <dbReference type="EMBL" id="WFD15896.1"/>
    </source>
</evidence>
<dbReference type="EMBL" id="CP119918">
    <property type="protein sequence ID" value="WFD15896.1"/>
    <property type="molecule type" value="Genomic_DNA"/>
</dbReference>
<feature type="region of interest" description="Disordered" evidence="1">
    <location>
        <begin position="299"/>
        <end position="354"/>
    </location>
</feature>
<feature type="region of interest" description="Disordered" evidence="1">
    <location>
        <begin position="1"/>
        <end position="33"/>
    </location>
</feature>
<feature type="compositionally biased region" description="Polar residues" evidence="1">
    <location>
        <begin position="855"/>
        <end position="880"/>
    </location>
</feature>
<reference evidence="2 3" key="1">
    <citation type="submission" date="2023-03" db="EMBL/GenBank/DDBJ databases">
        <title>Mating type loci evolution in Malassezia.</title>
        <authorList>
            <person name="Coelho M.A."/>
        </authorList>
    </citation>
    <scope>NUCLEOTIDE SEQUENCE [LARGE SCALE GENOMIC DNA]</scope>
    <source>
        <strain evidence="2 3">CBS 13387</strain>
    </source>
</reference>
<feature type="region of interest" description="Disordered" evidence="1">
    <location>
        <begin position="823"/>
        <end position="990"/>
    </location>
</feature>
<feature type="region of interest" description="Disordered" evidence="1">
    <location>
        <begin position="437"/>
        <end position="577"/>
    </location>
</feature>
<feature type="compositionally biased region" description="Polar residues" evidence="1">
    <location>
        <begin position="554"/>
        <end position="563"/>
    </location>
</feature>
<dbReference type="Proteomes" id="UP001217582">
    <property type="component" value="Chromosome 3"/>
</dbReference>
<feature type="compositionally biased region" description="Basic and acidic residues" evidence="1">
    <location>
        <begin position="204"/>
        <end position="214"/>
    </location>
</feature>
<keyword evidence="3" id="KW-1185">Reference proteome</keyword>
<feature type="compositionally biased region" description="Basic and acidic residues" evidence="1">
    <location>
        <begin position="437"/>
        <end position="550"/>
    </location>
</feature>
<feature type="region of interest" description="Disordered" evidence="1">
    <location>
        <begin position="691"/>
        <end position="740"/>
    </location>
</feature>
<feature type="compositionally biased region" description="Polar residues" evidence="1">
    <location>
        <begin position="900"/>
        <end position="910"/>
    </location>
</feature>
<protein>
    <submittedName>
        <fullName evidence="2">Uncharacterized protein</fullName>
    </submittedName>
</protein>
<accession>A0AAJ6CKF9</accession>
<feature type="compositionally biased region" description="Basic and acidic residues" evidence="1">
    <location>
        <begin position="304"/>
        <end position="323"/>
    </location>
</feature>
<feature type="region of interest" description="Disordered" evidence="1">
    <location>
        <begin position="195"/>
        <end position="214"/>
    </location>
</feature>
<gene>
    <name evidence="2" type="ORF">MARU1_001922</name>
</gene>
<feature type="region of interest" description="Disordered" evidence="1">
    <location>
        <begin position="758"/>
        <end position="795"/>
    </location>
</feature>
<dbReference type="AlphaFoldDB" id="A0AAJ6CKF9"/>
<feature type="compositionally biased region" description="Basic residues" evidence="1">
    <location>
        <begin position="976"/>
        <end position="990"/>
    </location>
</feature>
<proteinExistence type="predicted"/>
<feature type="compositionally biased region" description="Low complexity" evidence="1">
    <location>
        <begin position="834"/>
        <end position="847"/>
    </location>
</feature>
<feature type="compositionally biased region" description="Low complexity" evidence="1">
    <location>
        <begin position="597"/>
        <end position="613"/>
    </location>
</feature>
<sequence length="990" mass="108237">MSELVPRSHAKHGRFPKPSFGRSNKQHHSLFRPMNDHRIKEHTRHEEDQTLAAAREAVANAGIVPAQHQPKSARAQDISRRTNSEGASMKRKPRQFTNLPVETMLGEVPHAPASVFAQGGPAAVPFTYHEPKSFTPKQSRSEIAREEAVRIHAMRFRREQLNADAIREREARKLAAQMDEEPHVVSESRGKSIFIEDGVPPPLPEKDLANDEPSRSYLTPRIRDHAAFPSLLSSDQTTSVMYNAKPLSYLSGSTLLTSGAPVHTSEPKDATSSVSENLTPAQFAEMTMADFSTVRAGSTLPDYLSKRPEEPTLGEGRDQEDAKAAMPMSETLDDLRPSDSDLSGRNVPETKESDVTLLPDISTVSDAARAKEDNMAELARKEADLARQEAILARLEAQKAREEAERVRREAEQIRREAEAARAAAVEAREIEVKLLEEARRAENARKAEEARRAEEARKEEARKAEEAQKEEARKVEEAKKEEARKAEEAKKEEARKAEEAKKEEARKVEEAKKEEARKAEEAKKEEARKAEEAQKDEETNKEEARKVEAKNAASMQTPSTSKAADDLPPYASPHRITQLPAYLRNSISHMMHAHPAKASSSAATTKLTSAQSFSSLRKSPVDSGKVAAVPPKTSIPAPAEAATSTRDKVDQEPPSKQKDVPVSAKIEPTKAANASAPVQRVFPQLEIVHVHPKGGSKPAPKMTVSSSKPSKDEPNLTAKSFNAEKAPITTPSFSSLPKGELSSRYGLFIVGDAEGKPELAKPAKSQSDFSNEPSAPSAPVIDEELSKKTPIKPVAREATAPLNLHSGSKLAPAIQNIGYLKTKDSARTTEETSISSNSQSHNSGVDSKQEPVRASSNIVPREVSQTTQDNLAQPTSQPVDSLEPAQAAAESRPDAPAQSAPSTDQSPVTVSDKPELPSSKPKEEFEPKLEKESTEKAVKNVKAEGTETKAEHELKEDAAELSEDQPGAKTDNRAQRRKAQKEAKKAKKT</sequence>
<name>A0AAJ6CKF9_9BASI</name>
<evidence type="ECO:0000256" key="1">
    <source>
        <dbReference type="SAM" id="MobiDB-lite"/>
    </source>
</evidence>
<organism evidence="2 3">
    <name type="scientific">Malassezia arunalokei</name>
    <dbReference type="NCBI Taxonomy" id="1514897"/>
    <lineage>
        <taxon>Eukaryota</taxon>
        <taxon>Fungi</taxon>
        <taxon>Dikarya</taxon>
        <taxon>Basidiomycota</taxon>
        <taxon>Ustilaginomycotina</taxon>
        <taxon>Malasseziomycetes</taxon>
        <taxon>Malasseziales</taxon>
        <taxon>Malasseziaceae</taxon>
        <taxon>Malassezia</taxon>
    </lineage>
</organism>
<feature type="region of interest" description="Disordered" evidence="1">
    <location>
        <begin position="66"/>
        <end position="90"/>
    </location>
</feature>
<evidence type="ECO:0000313" key="3">
    <source>
        <dbReference type="Proteomes" id="UP001217582"/>
    </source>
</evidence>